<comment type="caution">
    <text evidence="2">The sequence shown here is derived from an EMBL/GenBank/DDBJ whole genome shotgun (WGS) entry which is preliminary data.</text>
</comment>
<keyword evidence="1" id="KW-1133">Transmembrane helix</keyword>
<accession>A0A839SAH5</accession>
<feature type="transmembrane region" description="Helical" evidence="1">
    <location>
        <begin position="226"/>
        <end position="245"/>
    </location>
</feature>
<name>A0A839SAH5_9SPHI</name>
<feature type="transmembrane region" description="Helical" evidence="1">
    <location>
        <begin position="81"/>
        <end position="99"/>
    </location>
</feature>
<reference evidence="2" key="1">
    <citation type="submission" date="2020-08" db="EMBL/GenBank/DDBJ databases">
        <title>Genomic Encyclopedia of Type Strains, Phase III (KMG-III): the genomes of soil and plant-associated and newly described type strains.</title>
        <authorList>
            <person name="Whitman W."/>
        </authorList>
    </citation>
    <scope>NUCLEOTIDE SEQUENCE [LARGE SCALE GENOMIC DNA]</scope>
    <source>
        <strain evidence="2">CECT 8628</strain>
    </source>
</reference>
<feature type="transmembrane region" description="Helical" evidence="1">
    <location>
        <begin position="50"/>
        <end position="69"/>
    </location>
</feature>
<keyword evidence="3" id="KW-1185">Reference proteome</keyword>
<dbReference type="EMBL" id="JACHWX010000002">
    <property type="protein sequence ID" value="MBB3054826.1"/>
    <property type="molecule type" value="Genomic_DNA"/>
</dbReference>
<dbReference type="Proteomes" id="UP000539265">
    <property type="component" value="Unassembled WGS sequence"/>
</dbReference>
<dbReference type="RefSeq" id="WP_096356280.1">
    <property type="nucleotide sequence ID" value="NZ_AP017313.1"/>
</dbReference>
<evidence type="ECO:0000256" key="1">
    <source>
        <dbReference type="SAM" id="Phobius"/>
    </source>
</evidence>
<proteinExistence type="predicted"/>
<evidence type="ECO:0000313" key="3">
    <source>
        <dbReference type="Proteomes" id="UP000539265"/>
    </source>
</evidence>
<dbReference type="OrthoDB" id="894278at2"/>
<dbReference type="AlphaFoldDB" id="A0A839SAH5"/>
<organism evidence="2 3">
    <name type="scientific">Mucilaginibacter gotjawali</name>
    <dbReference type="NCBI Taxonomy" id="1550579"/>
    <lineage>
        <taxon>Bacteria</taxon>
        <taxon>Pseudomonadati</taxon>
        <taxon>Bacteroidota</taxon>
        <taxon>Sphingobacteriia</taxon>
        <taxon>Sphingobacteriales</taxon>
        <taxon>Sphingobacteriaceae</taxon>
        <taxon>Mucilaginibacter</taxon>
    </lineage>
</organism>
<keyword evidence="1" id="KW-0472">Membrane</keyword>
<evidence type="ECO:0000313" key="2">
    <source>
        <dbReference type="EMBL" id="MBB3054826.1"/>
    </source>
</evidence>
<protein>
    <submittedName>
        <fullName evidence="2">Uncharacterized protein</fullName>
    </submittedName>
</protein>
<feature type="transmembrane region" description="Helical" evidence="1">
    <location>
        <begin position="188"/>
        <end position="206"/>
    </location>
</feature>
<feature type="transmembrane region" description="Helical" evidence="1">
    <location>
        <begin position="119"/>
        <end position="137"/>
    </location>
</feature>
<keyword evidence="1" id="KW-0812">Transmembrane</keyword>
<gene>
    <name evidence="2" type="ORF">FHS11_001236</name>
</gene>
<feature type="transmembrane region" description="Helical" evidence="1">
    <location>
        <begin position="12"/>
        <end position="30"/>
    </location>
</feature>
<sequence>MKPYLLFPSFFRPIGIVLALTGLVFGYIYIFQEKVLIFADHGSGNFTDELGTIFEVLGLIFIGFSRLKNEDERTSRLRLEALYWAVLTDFLLLFGWLVFQAIDFWLKTGLSYPLSRLDNYNLFIILFIFLGRFYYVLLIAKEKKKESSLALLPYKPYLLIVKAVCILFFILIWASIQFSAVDEQIKKILPDTAFILFPVCLLIWIWSKEKNETPSITKIRLKSTQIAVYINYSLYLIATWAIYGFAYLEVLFVGLLSTPIIFLVVFYLRLPARKKEQIEITHL</sequence>
<feature type="transmembrane region" description="Helical" evidence="1">
    <location>
        <begin position="157"/>
        <end position="176"/>
    </location>
</feature>
<feature type="transmembrane region" description="Helical" evidence="1">
    <location>
        <begin position="251"/>
        <end position="270"/>
    </location>
</feature>